<feature type="transmembrane region" description="Helical" evidence="11">
    <location>
        <begin position="373"/>
        <end position="397"/>
    </location>
</feature>
<evidence type="ECO:0000256" key="6">
    <source>
        <dbReference type="ARBA" id="ARBA00023040"/>
    </source>
</evidence>
<comment type="subcellular location">
    <subcellularLocation>
        <location evidence="1">Cell membrane</location>
        <topology evidence="1">Multi-pass membrane protein</topology>
    </subcellularLocation>
</comment>
<dbReference type="Pfam" id="PF00002">
    <property type="entry name" value="7tm_2"/>
    <property type="match status" value="1"/>
</dbReference>
<reference evidence="14 15" key="1">
    <citation type="submission" date="2015-09" db="EMBL/GenBank/DDBJ databases">
        <title>Draft genome of the parasitic nematode Teladorsagia circumcincta isolate WARC Sus (inbred).</title>
        <authorList>
            <person name="Mitreva M."/>
        </authorList>
    </citation>
    <scope>NUCLEOTIDE SEQUENCE [LARGE SCALE GENOMIC DNA]</scope>
    <source>
        <strain evidence="14 15">S</strain>
    </source>
</reference>
<keyword evidence="4 11" id="KW-0812">Transmembrane</keyword>
<evidence type="ECO:0000256" key="3">
    <source>
        <dbReference type="ARBA" id="ARBA00022475"/>
    </source>
</evidence>
<feature type="domain" description="G-protein coupled receptors family 2 profile 2" evidence="13">
    <location>
        <begin position="271"/>
        <end position="399"/>
    </location>
</feature>
<dbReference type="PANTHER" id="PTHR45620">
    <property type="entry name" value="PDF RECEPTOR-LIKE PROTEIN-RELATED"/>
    <property type="match status" value="1"/>
</dbReference>
<keyword evidence="15" id="KW-1185">Reference proteome</keyword>
<dbReference type="SMART" id="SM00008">
    <property type="entry name" value="HormR"/>
    <property type="match status" value="1"/>
</dbReference>
<evidence type="ECO:0000256" key="5">
    <source>
        <dbReference type="ARBA" id="ARBA00022989"/>
    </source>
</evidence>
<keyword evidence="6" id="KW-0297">G-protein coupled receptor</keyword>
<evidence type="ECO:0000259" key="13">
    <source>
        <dbReference type="PROSITE" id="PS50261"/>
    </source>
</evidence>
<keyword evidence="10" id="KW-0807">Transducer</keyword>
<evidence type="ECO:0000256" key="2">
    <source>
        <dbReference type="ARBA" id="ARBA00005314"/>
    </source>
</evidence>
<feature type="domain" description="G-protein coupled receptors family 2 profile 1" evidence="12">
    <location>
        <begin position="54"/>
        <end position="146"/>
    </location>
</feature>
<evidence type="ECO:0000256" key="11">
    <source>
        <dbReference type="SAM" id="Phobius"/>
    </source>
</evidence>
<dbReference type="Gene3D" id="4.10.1240.10">
    <property type="entry name" value="GPCR, family 2, extracellular hormone receptor domain"/>
    <property type="match status" value="1"/>
</dbReference>
<dbReference type="PROSITE" id="PS50227">
    <property type="entry name" value="G_PROTEIN_RECEP_F2_3"/>
    <property type="match status" value="1"/>
</dbReference>
<protein>
    <submittedName>
        <fullName evidence="14">Hormone receptor domain protein</fullName>
    </submittedName>
</protein>
<dbReference type="EMBL" id="KZ345121">
    <property type="protein sequence ID" value="PIO75624.1"/>
    <property type="molecule type" value="Genomic_DNA"/>
</dbReference>
<dbReference type="AlphaFoldDB" id="A0A2G9UZH0"/>
<dbReference type="InterPro" id="IPR017983">
    <property type="entry name" value="GPCR_2_secretin-like_CS"/>
</dbReference>
<keyword evidence="8 14" id="KW-0675">Receptor</keyword>
<evidence type="ECO:0000256" key="9">
    <source>
        <dbReference type="ARBA" id="ARBA00023180"/>
    </source>
</evidence>
<evidence type="ECO:0000256" key="1">
    <source>
        <dbReference type="ARBA" id="ARBA00004651"/>
    </source>
</evidence>
<dbReference type="InterPro" id="IPR000832">
    <property type="entry name" value="GPCR_2_secretin-like"/>
</dbReference>
<keyword evidence="5 11" id="KW-1133">Transmembrane helix</keyword>
<dbReference type="OrthoDB" id="5967113at2759"/>
<dbReference type="InterPro" id="IPR001879">
    <property type="entry name" value="GPCR_2_extracellular_dom"/>
</dbReference>
<name>A0A2G9UZH0_TELCI</name>
<dbReference type="GO" id="GO:0007188">
    <property type="term" value="P:adenylate cyclase-modulating G protein-coupled receptor signaling pathway"/>
    <property type="evidence" value="ECO:0007669"/>
    <property type="project" value="TreeGrafter"/>
</dbReference>
<dbReference type="GO" id="GO:0007166">
    <property type="term" value="P:cell surface receptor signaling pathway"/>
    <property type="evidence" value="ECO:0007669"/>
    <property type="project" value="InterPro"/>
</dbReference>
<dbReference type="GO" id="GO:0005886">
    <property type="term" value="C:plasma membrane"/>
    <property type="evidence" value="ECO:0007669"/>
    <property type="project" value="UniProtKB-SubCell"/>
</dbReference>
<evidence type="ECO:0000256" key="10">
    <source>
        <dbReference type="ARBA" id="ARBA00023224"/>
    </source>
</evidence>
<dbReference type="PANTHER" id="PTHR45620:SF17">
    <property type="entry name" value="PDF RECEPTOR"/>
    <property type="match status" value="1"/>
</dbReference>
<comment type="similarity">
    <text evidence="2">Belongs to the G-protein coupled receptor 2 family.</text>
</comment>
<dbReference type="GO" id="GO:0008528">
    <property type="term" value="F:G protein-coupled peptide receptor activity"/>
    <property type="evidence" value="ECO:0007669"/>
    <property type="project" value="TreeGrafter"/>
</dbReference>
<accession>A0A2G9UZH0</accession>
<dbReference type="Pfam" id="PF02793">
    <property type="entry name" value="HRM"/>
    <property type="match status" value="1"/>
</dbReference>
<sequence length="480" mass="54443">MLVGAGPHKARVEAFIHQKTGVEASVLVGLDMDAPRVPWNYTLPNGNVAVTMDACFQMLRDQGIPPVPEPTDGSLWCNATYDTVLCWPPTPANTSIVLPCPPLKGLDPTRHVVKSCDRYGRWAGKSEGVYENPWGWTNFTVCFKMDFENVKVGCLISAAQRQAPATAAQPPQHFLLDRASHLLAHCVVSLHARHRNITKKCHWTGNWQGRTENDFARDHGWTNFTMCYTDEVIYIMNNLNNESLGPFVCEAMYFLLEYFKTVAFGWMFLEGIPLLHTLIWLFVVLVKKDFKVERCLGSYYLEPEFWILDGPRMAELVVNLFFICNVIRVLWSKVRESHSTSELDKMKWEERESSIDVDPIAWYTEHNANHSIFAIWTYLASFTYMYQGLMITIIYCFTNKEVTLTMDNNNGASLSPYTQRSKKGSGDSTAKLMLSVPHCADELVNNNGYGAASERTPLKTQCDCSDELRTTSMINGQHIT</sequence>
<dbReference type="InterPro" id="IPR017981">
    <property type="entry name" value="GPCR_2-like_7TM"/>
</dbReference>
<dbReference type="PROSITE" id="PS00650">
    <property type="entry name" value="G_PROTEIN_RECEP_F2_2"/>
    <property type="match status" value="1"/>
</dbReference>
<proteinExistence type="inferred from homology"/>
<evidence type="ECO:0000313" key="14">
    <source>
        <dbReference type="EMBL" id="PIO75624.1"/>
    </source>
</evidence>
<keyword evidence="9" id="KW-0325">Glycoprotein</keyword>
<dbReference type="InterPro" id="IPR036445">
    <property type="entry name" value="GPCR_2_extracell_dom_sf"/>
</dbReference>
<dbReference type="Proteomes" id="UP000230423">
    <property type="component" value="Unassembled WGS sequence"/>
</dbReference>
<gene>
    <name evidence="14" type="ORF">TELCIR_02312</name>
</gene>
<keyword evidence="3" id="KW-1003">Cell membrane</keyword>
<evidence type="ECO:0000259" key="12">
    <source>
        <dbReference type="PROSITE" id="PS50227"/>
    </source>
</evidence>
<evidence type="ECO:0000256" key="8">
    <source>
        <dbReference type="ARBA" id="ARBA00023170"/>
    </source>
</evidence>
<keyword evidence="7 11" id="KW-0472">Membrane</keyword>
<organism evidence="14 15">
    <name type="scientific">Teladorsagia circumcincta</name>
    <name type="common">Brown stomach worm</name>
    <name type="synonym">Ostertagia circumcincta</name>
    <dbReference type="NCBI Taxonomy" id="45464"/>
    <lineage>
        <taxon>Eukaryota</taxon>
        <taxon>Metazoa</taxon>
        <taxon>Ecdysozoa</taxon>
        <taxon>Nematoda</taxon>
        <taxon>Chromadorea</taxon>
        <taxon>Rhabditida</taxon>
        <taxon>Rhabditina</taxon>
        <taxon>Rhabditomorpha</taxon>
        <taxon>Strongyloidea</taxon>
        <taxon>Trichostrongylidae</taxon>
        <taxon>Teladorsagia</taxon>
    </lineage>
</organism>
<feature type="transmembrane region" description="Helical" evidence="11">
    <location>
        <begin position="263"/>
        <end position="286"/>
    </location>
</feature>
<evidence type="ECO:0000313" key="15">
    <source>
        <dbReference type="Proteomes" id="UP000230423"/>
    </source>
</evidence>
<dbReference type="PROSITE" id="PS50261">
    <property type="entry name" value="G_PROTEIN_RECEP_F2_4"/>
    <property type="match status" value="1"/>
</dbReference>
<dbReference type="PROSITE" id="PS00649">
    <property type="entry name" value="G_PROTEIN_RECEP_F2_1"/>
    <property type="match status" value="1"/>
</dbReference>
<dbReference type="Gene3D" id="1.20.1070.10">
    <property type="entry name" value="Rhodopsin 7-helix transmembrane proteins"/>
    <property type="match status" value="1"/>
</dbReference>
<evidence type="ECO:0000256" key="4">
    <source>
        <dbReference type="ARBA" id="ARBA00022692"/>
    </source>
</evidence>
<dbReference type="InterPro" id="IPR050332">
    <property type="entry name" value="GPCR_2"/>
</dbReference>
<dbReference type="SUPFAM" id="SSF111418">
    <property type="entry name" value="Hormone receptor domain"/>
    <property type="match status" value="1"/>
</dbReference>
<evidence type="ECO:0000256" key="7">
    <source>
        <dbReference type="ARBA" id="ARBA00023136"/>
    </source>
</evidence>